<dbReference type="NCBIfam" id="NF005602">
    <property type="entry name" value="PRK07338.1"/>
    <property type="match status" value="1"/>
</dbReference>
<feature type="domain" description="Peptidase M20 dimerisation" evidence="3">
    <location>
        <begin position="203"/>
        <end position="301"/>
    </location>
</feature>
<dbReference type="EC" id="3.4.17.11" evidence="4"/>
<evidence type="ECO:0000259" key="3">
    <source>
        <dbReference type="Pfam" id="PF07687"/>
    </source>
</evidence>
<dbReference type="EMBL" id="CP036318">
    <property type="protein sequence ID" value="QDV57805.1"/>
    <property type="molecule type" value="Genomic_DNA"/>
</dbReference>
<proteinExistence type="predicted"/>
<dbReference type="Proteomes" id="UP000316770">
    <property type="component" value="Chromosome"/>
</dbReference>
<dbReference type="GO" id="GO:0046872">
    <property type="term" value="F:metal ion binding"/>
    <property type="evidence" value="ECO:0007669"/>
    <property type="project" value="UniProtKB-KW"/>
</dbReference>
<keyword evidence="1" id="KW-0479">Metal-binding</keyword>
<dbReference type="SUPFAM" id="SSF53187">
    <property type="entry name" value="Zn-dependent exopeptidases"/>
    <property type="match status" value="1"/>
</dbReference>
<dbReference type="RefSeq" id="WP_197452727.1">
    <property type="nucleotide sequence ID" value="NZ_CP036318.1"/>
</dbReference>
<dbReference type="Gene3D" id="3.40.630.10">
    <property type="entry name" value="Zn peptidases"/>
    <property type="match status" value="1"/>
</dbReference>
<organism evidence="4 5">
    <name type="scientific">Rosistilla oblonga</name>
    <dbReference type="NCBI Taxonomy" id="2527990"/>
    <lineage>
        <taxon>Bacteria</taxon>
        <taxon>Pseudomonadati</taxon>
        <taxon>Planctomycetota</taxon>
        <taxon>Planctomycetia</taxon>
        <taxon>Pirellulales</taxon>
        <taxon>Pirellulaceae</taxon>
        <taxon>Rosistilla</taxon>
    </lineage>
</organism>
<evidence type="ECO:0000313" key="4">
    <source>
        <dbReference type="EMBL" id="QDV57805.1"/>
    </source>
</evidence>
<keyword evidence="5" id="KW-1185">Reference proteome</keyword>
<dbReference type="InterPro" id="IPR011650">
    <property type="entry name" value="Peptidase_M20_dimer"/>
</dbReference>
<name>A0A518IXJ0_9BACT</name>
<dbReference type="SUPFAM" id="SSF55031">
    <property type="entry name" value="Bacterial exopeptidase dimerisation domain"/>
    <property type="match status" value="1"/>
</dbReference>
<keyword evidence="4" id="KW-0645">Protease</keyword>
<dbReference type="Pfam" id="PF07687">
    <property type="entry name" value="M20_dimer"/>
    <property type="match status" value="1"/>
</dbReference>
<dbReference type="InterPro" id="IPR036264">
    <property type="entry name" value="Bact_exopeptidase_dim_dom"/>
</dbReference>
<dbReference type="Pfam" id="PF01546">
    <property type="entry name" value="Peptidase_M20"/>
    <property type="match status" value="1"/>
</dbReference>
<gene>
    <name evidence="4" type="primary">cpg2_2</name>
    <name evidence="4" type="ORF">Mal33_38200</name>
</gene>
<protein>
    <submittedName>
        <fullName evidence="4">Carboxypeptidase G2</fullName>
        <ecNumber evidence="4">3.4.17.11</ecNumber>
    </submittedName>
</protein>
<evidence type="ECO:0000313" key="5">
    <source>
        <dbReference type="Proteomes" id="UP000316770"/>
    </source>
</evidence>
<keyword evidence="4" id="KW-0121">Carboxypeptidase</keyword>
<sequence>MNSSADRLNDACRWLESQKSVITQQLVQWAEIASGSHDTEGLQQMADRLRSDWQQHGLILQPTSLPSIEEIDSHGDILCWKTVDALVARQRPEAARRVLLAIHFDTVYERESSFRKCQWLDADRLRGPGVVDAKGGLLVMMWALAAIEKFDLAAEIGWTAILNPDEEIGSPASASLFQQQAGLHDFGLLFEPCLPDGAMVSQRKGSGNFTIVVRGRSAHSGRDPENGRNAIVLLSQVIGEVDRLNDPQADTTVNVGRIEGGGPLNRVPDLAIGRLNVRVSDASALADFENRLGQIVDQANEREGFEVRLHGGFHAPPKSVDDRTRKIQRAVEASLDTAAAAIRWQSTGGACDGSKLAFYGLPNVDTLGPRGGNLHNPEEWVDTASLVPKATSIVRLMTDYSRGVGPLV</sequence>
<dbReference type="Gene3D" id="3.30.70.360">
    <property type="match status" value="1"/>
</dbReference>
<dbReference type="AlphaFoldDB" id="A0A518IXJ0"/>
<dbReference type="GO" id="GO:0004180">
    <property type="term" value="F:carboxypeptidase activity"/>
    <property type="evidence" value="ECO:0007669"/>
    <property type="project" value="UniProtKB-KW"/>
</dbReference>
<dbReference type="PANTHER" id="PTHR43808">
    <property type="entry name" value="ACETYLORNITHINE DEACETYLASE"/>
    <property type="match status" value="1"/>
</dbReference>
<dbReference type="InterPro" id="IPR002933">
    <property type="entry name" value="Peptidase_M20"/>
</dbReference>
<dbReference type="PANTHER" id="PTHR43808:SF9">
    <property type="entry name" value="BLL0789 PROTEIN"/>
    <property type="match status" value="1"/>
</dbReference>
<evidence type="ECO:0000256" key="2">
    <source>
        <dbReference type="ARBA" id="ARBA00022801"/>
    </source>
</evidence>
<accession>A0A518IXJ0</accession>
<evidence type="ECO:0000256" key="1">
    <source>
        <dbReference type="ARBA" id="ARBA00022723"/>
    </source>
</evidence>
<reference evidence="4 5" key="1">
    <citation type="submission" date="2019-02" db="EMBL/GenBank/DDBJ databases">
        <title>Deep-cultivation of Planctomycetes and their phenomic and genomic characterization uncovers novel biology.</title>
        <authorList>
            <person name="Wiegand S."/>
            <person name="Jogler M."/>
            <person name="Boedeker C."/>
            <person name="Pinto D."/>
            <person name="Vollmers J."/>
            <person name="Rivas-Marin E."/>
            <person name="Kohn T."/>
            <person name="Peeters S.H."/>
            <person name="Heuer A."/>
            <person name="Rast P."/>
            <person name="Oberbeckmann S."/>
            <person name="Bunk B."/>
            <person name="Jeske O."/>
            <person name="Meyerdierks A."/>
            <person name="Storesund J.E."/>
            <person name="Kallscheuer N."/>
            <person name="Luecker S."/>
            <person name="Lage O.M."/>
            <person name="Pohl T."/>
            <person name="Merkel B.J."/>
            <person name="Hornburger P."/>
            <person name="Mueller R.-W."/>
            <person name="Bruemmer F."/>
            <person name="Labrenz M."/>
            <person name="Spormann A.M."/>
            <person name="Op den Camp H."/>
            <person name="Overmann J."/>
            <person name="Amann R."/>
            <person name="Jetten M.S.M."/>
            <person name="Mascher T."/>
            <person name="Medema M.H."/>
            <person name="Devos D.P."/>
            <person name="Kaster A.-K."/>
            <person name="Ovreas L."/>
            <person name="Rohde M."/>
            <person name="Galperin M.Y."/>
            <person name="Jogler C."/>
        </authorList>
    </citation>
    <scope>NUCLEOTIDE SEQUENCE [LARGE SCALE GENOMIC DNA]</scope>
    <source>
        <strain evidence="4 5">Mal33</strain>
    </source>
</reference>
<dbReference type="InterPro" id="IPR050072">
    <property type="entry name" value="Peptidase_M20A"/>
</dbReference>
<keyword evidence="2 4" id="KW-0378">Hydrolase</keyword>